<accession>A0A5M8RWS4</accession>
<name>A0A5M8RWS4_9BACI</name>
<reference evidence="2 3" key="1">
    <citation type="submission" date="2018-08" db="EMBL/GenBank/DDBJ databases">
        <title>Bacillus phenotypic plasticity.</title>
        <authorList>
            <person name="Hurtado E."/>
        </authorList>
    </citation>
    <scope>NUCLEOTIDE SEQUENCE [LARGE SCALE GENOMIC DNA]</scope>
    <source>
        <strain evidence="2 3">427</strain>
    </source>
</reference>
<dbReference type="EMBL" id="QSND01000002">
    <property type="protein sequence ID" value="KAA6451830.1"/>
    <property type="molecule type" value="Genomic_DNA"/>
</dbReference>
<dbReference type="Proteomes" id="UP000324326">
    <property type="component" value="Unassembled WGS sequence"/>
</dbReference>
<keyword evidence="1" id="KW-1133">Transmembrane helix</keyword>
<keyword evidence="1" id="KW-0472">Membrane</keyword>
<keyword evidence="1" id="KW-0812">Transmembrane</keyword>
<feature type="transmembrane region" description="Helical" evidence="1">
    <location>
        <begin position="32"/>
        <end position="53"/>
    </location>
</feature>
<comment type="caution">
    <text evidence="2">The sequence shown here is derived from an EMBL/GenBank/DDBJ whole genome shotgun (WGS) entry which is preliminary data.</text>
</comment>
<evidence type="ECO:0000313" key="3">
    <source>
        <dbReference type="Proteomes" id="UP000324326"/>
    </source>
</evidence>
<evidence type="ECO:0000313" key="2">
    <source>
        <dbReference type="EMBL" id="KAA6451830.1"/>
    </source>
</evidence>
<protein>
    <submittedName>
        <fullName evidence="2">Uncharacterized protein</fullName>
    </submittedName>
</protein>
<organism evidence="2 3">
    <name type="scientific">Bacillus swezeyi</name>
    <dbReference type="NCBI Taxonomy" id="1925020"/>
    <lineage>
        <taxon>Bacteria</taxon>
        <taxon>Bacillati</taxon>
        <taxon>Bacillota</taxon>
        <taxon>Bacilli</taxon>
        <taxon>Bacillales</taxon>
        <taxon>Bacillaceae</taxon>
        <taxon>Bacillus</taxon>
    </lineage>
</organism>
<gene>
    <name evidence="2" type="ORF">DX927_14025</name>
</gene>
<dbReference type="RefSeq" id="WP_148957673.1">
    <property type="nucleotide sequence ID" value="NZ_QSND01000002.1"/>
</dbReference>
<evidence type="ECO:0000256" key="1">
    <source>
        <dbReference type="SAM" id="Phobius"/>
    </source>
</evidence>
<dbReference type="AlphaFoldDB" id="A0A5M8RWS4"/>
<proteinExistence type="predicted"/>
<sequence length="67" mass="7262">MVRYLIKTLIPAAKPAAAVIPVLTSLLRRNGLVHLFLAANAVLGLFAGLQYNGSEEISRRERKSSAN</sequence>